<comment type="caution">
    <text evidence="11">The sequence shown here is derived from an EMBL/GenBank/DDBJ whole genome shotgun (WGS) entry which is preliminary data.</text>
</comment>
<evidence type="ECO:0000256" key="5">
    <source>
        <dbReference type="ARBA" id="ARBA00022692"/>
    </source>
</evidence>
<feature type="transmembrane region" description="Helical" evidence="9">
    <location>
        <begin position="168"/>
        <end position="186"/>
    </location>
</feature>
<evidence type="ECO:0000256" key="2">
    <source>
        <dbReference type="ARBA" id="ARBA00022448"/>
    </source>
</evidence>
<comment type="subcellular location">
    <subcellularLocation>
        <location evidence="1 9">Cell inner membrane</location>
        <topology evidence="1 9">Multi-pass membrane protein</topology>
    </subcellularLocation>
</comment>
<evidence type="ECO:0000256" key="8">
    <source>
        <dbReference type="ARBA" id="ARBA00038436"/>
    </source>
</evidence>
<dbReference type="Pfam" id="PF04290">
    <property type="entry name" value="DctQ"/>
    <property type="match status" value="1"/>
</dbReference>
<evidence type="ECO:0000256" key="4">
    <source>
        <dbReference type="ARBA" id="ARBA00022519"/>
    </source>
</evidence>
<dbReference type="InterPro" id="IPR055348">
    <property type="entry name" value="DctQ"/>
</dbReference>
<dbReference type="GO" id="GO:0015740">
    <property type="term" value="P:C4-dicarboxylate transport"/>
    <property type="evidence" value="ECO:0007669"/>
    <property type="project" value="TreeGrafter"/>
</dbReference>
<evidence type="ECO:0000256" key="9">
    <source>
        <dbReference type="RuleBase" id="RU369079"/>
    </source>
</evidence>
<reference evidence="13 14" key="2">
    <citation type="submission" date="2018-05" db="EMBL/GenBank/DDBJ databases">
        <title>Ignatzschineria dubaiensis sp. nov., isolated from necrotic foot tissues of dromedaries (Camelus dromedarius) and associated maggots in Dubai, United Arab Emirates.</title>
        <authorList>
            <person name="Tsang C.C."/>
            <person name="Tang J.Y.M."/>
            <person name="Fong J.Y.H."/>
            <person name="Kinne J."/>
            <person name="Lee H.H."/>
            <person name="Joseph M."/>
            <person name="Jose S."/>
            <person name="Schuster R.K."/>
            <person name="Tang Y."/>
            <person name="Sivakumar S."/>
            <person name="Chen J.H.K."/>
            <person name="Teng J.L.L."/>
            <person name="Lau S.K.P."/>
            <person name="Wernery U."/>
            <person name="Woo P.C.Y."/>
        </authorList>
    </citation>
    <scope>NUCLEOTIDE SEQUENCE [LARGE SCALE GENOMIC DNA]</scope>
    <source>
        <strain evidence="13">UAE-HKU57</strain>
        <strain evidence="14">UAE-HKU58</strain>
    </source>
</reference>
<feature type="domain" description="Tripartite ATP-independent periplasmic transporters DctQ component" evidence="10">
    <location>
        <begin position="76"/>
        <end position="187"/>
    </location>
</feature>
<dbReference type="EMBL" id="QEWW01000001">
    <property type="protein sequence ID" value="PWD88125.1"/>
    <property type="molecule type" value="Genomic_DNA"/>
</dbReference>
<evidence type="ECO:0000256" key="3">
    <source>
        <dbReference type="ARBA" id="ARBA00022475"/>
    </source>
</evidence>
<keyword evidence="5 9" id="KW-0812">Transmembrane</keyword>
<proteinExistence type="inferred from homology"/>
<evidence type="ECO:0000313" key="13">
    <source>
        <dbReference type="Proteomes" id="UP000245059"/>
    </source>
</evidence>
<evidence type="ECO:0000256" key="7">
    <source>
        <dbReference type="ARBA" id="ARBA00023136"/>
    </source>
</evidence>
<keyword evidence="6 9" id="KW-1133">Transmembrane helix</keyword>
<dbReference type="OrthoDB" id="9791324at2"/>
<feature type="transmembrane region" description="Helical" evidence="9">
    <location>
        <begin position="20"/>
        <end position="38"/>
    </location>
</feature>
<dbReference type="PANTHER" id="PTHR35011:SF2">
    <property type="entry name" value="2,3-DIKETO-L-GULONATE TRAP TRANSPORTER SMALL PERMEASE PROTEIN YIAM"/>
    <property type="match status" value="1"/>
</dbReference>
<keyword evidence="3" id="KW-1003">Cell membrane</keyword>
<comment type="similarity">
    <text evidence="8 9">Belongs to the TRAP transporter small permease family.</text>
</comment>
<dbReference type="PANTHER" id="PTHR35011">
    <property type="entry name" value="2,3-DIKETO-L-GULONATE TRAP TRANSPORTER SMALL PERMEASE PROTEIN YIAM"/>
    <property type="match status" value="1"/>
</dbReference>
<dbReference type="RefSeq" id="WP_094568151.1">
    <property type="nucleotide sequence ID" value="NZ_QEWS01000002.1"/>
</dbReference>
<comment type="function">
    <text evidence="9">Part of the tripartite ATP-independent periplasmic (TRAP) transport system.</text>
</comment>
<evidence type="ECO:0000313" key="14">
    <source>
        <dbReference type="Proteomes" id="UP000245217"/>
    </source>
</evidence>
<dbReference type="Proteomes" id="UP000245059">
    <property type="component" value="Unassembled WGS sequence"/>
</dbReference>
<keyword evidence="14" id="KW-1185">Reference proteome</keyword>
<sequence length="230" mass="26235">MFISTYQKLDRGWQQIEKFVTVLILSAMTFVTFIYTMLNNLYTPFYSLADWVAGDEPSKLEDFFLDVGDAMMDLATSMNWSNRFTAACFAWLIFFCMSYGVRIGGHIGVDALVKLFHKPIKRFLAYIGLGACLLYGGIMLFASLDWVLNFYKLGTLAEDLDRFGIRRWHITMIVPIGFLLLILRYLEIGYKIITHQQDGLGLADEAKDALEEIAHAEHIELADDQLGAKK</sequence>
<protein>
    <recommendedName>
        <fullName evidence="9">TRAP transporter small permease protein</fullName>
    </recommendedName>
</protein>
<keyword evidence="4 9" id="KW-0997">Cell inner membrane</keyword>
<dbReference type="Proteomes" id="UP000245217">
    <property type="component" value="Unassembled WGS sequence"/>
</dbReference>
<evidence type="ECO:0000256" key="6">
    <source>
        <dbReference type="ARBA" id="ARBA00022989"/>
    </source>
</evidence>
<feature type="transmembrane region" description="Helical" evidence="9">
    <location>
        <begin position="84"/>
        <end position="102"/>
    </location>
</feature>
<feature type="transmembrane region" description="Helical" evidence="9">
    <location>
        <begin position="123"/>
        <end position="148"/>
    </location>
</feature>
<keyword evidence="2 9" id="KW-0813">Transport</keyword>
<evidence type="ECO:0000313" key="11">
    <source>
        <dbReference type="EMBL" id="PWD88125.1"/>
    </source>
</evidence>
<dbReference type="InterPro" id="IPR007387">
    <property type="entry name" value="TRAP_DctQ"/>
</dbReference>
<reference evidence="11" key="1">
    <citation type="journal article" date="2018" name="Genome Announc.">
        <title>Ignatzschineria cameli sp. nov., isolated from necrotic foot tissue of dromedaries (Camelus dromedarius) and associated maggots (Wohlfahrtia species) in Dubai.</title>
        <authorList>
            <person name="Tsang C.C."/>
            <person name="Tang J.Y."/>
            <person name="Fong J.Y."/>
            <person name="Kinne J."/>
            <person name="Lee H.H."/>
            <person name="Joseph M."/>
            <person name="Jose S."/>
            <person name="Schuster R.K."/>
            <person name="Tang Y."/>
            <person name="Sivakumar S."/>
            <person name="Chen J.H."/>
            <person name="Teng J.L."/>
            <person name="Lau S.K."/>
            <person name="Wernery U."/>
            <person name="Woo P.C."/>
        </authorList>
    </citation>
    <scope>NUCLEOTIDE SEQUENCE</scope>
    <source>
        <strain evidence="11">UAE-HKU57</strain>
        <strain evidence="12">UAE-HKU58</strain>
    </source>
</reference>
<name>A0A2U2ATX3_9GAMM</name>
<gene>
    <name evidence="11" type="ORF">DC077_02300</name>
    <name evidence="12" type="ORF">DC078_03045</name>
</gene>
<comment type="subunit">
    <text evidence="9">The complex comprises the extracytoplasmic solute receptor protein and the two transmembrane proteins.</text>
</comment>
<dbReference type="GO" id="GO:0005886">
    <property type="term" value="C:plasma membrane"/>
    <property type="evidence" value="ECO:0007669"/>
    <property type="project" value="UniProtKB-SubCell"/>
</dbReference>
<evidence type="ECO:0000313" key="12">
    <source>
        <dbReference type="EMBL" id="PWD93817.1"/>
    </source>
</evidence>
<dbReference type="EMBL" id="QEWV01000002">
    <property type="protein sequence ID" value="PWD93817.1"/>
    <property type="molecule type" value="Genomic_DNA"/>
</dbReference>
<accession>A0A2U2ATX3</accession>
<organism evidence="11 13">
    <name type="scientific">Ignatzschineria cameli</name>
    <dbReference type="NCBI Taxonomy" id="2182793"/>
    <lineage>
        <taxon>Bacteria</taxon>
        <taxon>Pseudomonadati</taxon>
        <taxon>Pseudomonadota</taxon>
        <taxon>Gammaproteobacteria</taxon>
        <taxon>Cardiobacteriales</taxon>
        <taxon>Ignatzschineriaceae</taxon>
        <taxon>Ignatzschineria</taxon>
    </lineage>
</organism>
<evidence type="ECO:0000259" key="10">
    <source>
        <dbReference type="Pfam" id="PF04290"/>
    </source>
</evidence>
<keyword evidence="7 9" id="KW-0472">Membrane</keyword>
<evidence type="ECO:0000256" key="1">
    <source>
        <dbReference type="ARBA" id="ARBA00004429"/>
    </source>
</evidence>
<dbReference type="AlphaFoldDB" id="A0A2U2ATX3"/>
<dbReference type="GO" id="GO:0022857">
    <property type="term" value="F:transmembrane transporter activity"/>
    <property type="evidence" value="ECO:0007669"/>
    <property type="project" value="UniProtKB-UniRule"/>
</dbReference>